<evidence type="ECO:0000313" key="2">
    <source>
        <dbReference type="Proteomes" id="UP000030655"/>
    </source>
</evidence>
<keyword evidence="2" id="KW-1185">Reference proteome</keyword>
<reference evidence="2" key="1">
    <citation type="submission" date="2013-02" db="EMBL/GenBank/DDBJ databases">
        <authorList>
            <consortium name="The Broad Institute Genome Sequencing Platform"/>
            <person name="Cuomo C."/>
            <person name="Becnel J."/>
            <person name="Sanscrainte N."/>
            <person name="Walker B."/>
            <person name="Young S.K."/>
            <person name="Zeng Q."/>
            <person name="Gargeya S."/>
            <person name="Fitzgerald M."/>
            <person name="Haas B."/>
            <person name="Abouelleil A."/>
            <person name="Alvarado L."/>
            <person name="Arachchi H.M."/>
            <person name="Berlin A.M."/>
            <person name="Chapman S.B."/>
            <person name="Dewar J."/>
            <person name="Goldberg J."/>
            <person name="Griggs A."/>
            <person name="Gujja S."/>
            <person name="Hansen M."/>
            <person name="Howarth C."/>
            <person name="Imamovic A."/>
            <person name="Larimer J."/>
            <person name="McCowan C."/>
            <person name="Murphy C."/>
            <person name="Neiman D."/>
            <person name="Pearson M."/>
            <person name="Priest M."/>
            <person name="Roberts A."/>
            <person name="Saif S."/>
            <person name="Shea T."/>
            <person name="Sisk P."/>
            <person name="Sykes S."/>
            <person name="Wortman J."/>
            <person name="Nusbaum C."/>
            <person name="Birren B."/>
        </authorList>
    </citation>
    <scope>NUCLEOTIDE SEQUENCE [LARGE SCALE GENOMIC DNA]</scope>
    <source>
        <strain evidence="2">PRA339</strain>
    </source>
</reference>
<protein>
    <submittedName>
        <fullName evidence="1">Uncharacterized protein</fullName>
    </submittedName>
</protein>
<dbReference type="EMBL" id="KK365143">
    <property type="protein sequence ID" value="KCZ81394.1"/>
    <property type="molecule type" value="Genomic_DNA"/>
</dbReference>
<organism evidence="1 2">
    <name type="scientific">Anncaliia algerae PRA339</name>
    <dbReference type="NCBI Taxonomy" id="1288291"/>
    <lineage>
        <taxon>Eukaryota</taxon>
        <taxon>Fungi</taxon>
        <taxon>Fungi incertae sedis</taxon>
        <taxon>Microsporidia</taxon>
        <taxon>Tubulinosematoidea</taxon>
        <taxon>Tubulinosematidae</taxon>
        <taxon>Anncaliia</taxon>
    </lineage>
</organism>
<name>A0A059F305_9MICR</name>
<sequence>MKTKEVILEIERILNTKIFNILLFYEHMRAFIGPARARQRFLN</sequence>
<gene>
    <name evidence="1" type="ORF">H312_01149</name>
</gene>
<dbReference type="HOGENOM" id="CLU_3242024_0_0_1"/>
<accession>A0A059F305</accession>
<evidence type="ECO:0000313" key="1">
    <source>
        <dbReference type="EMBL" id="KCZ81394.1"/>
    </source>
</evidence>
<dbReference type="Proteomes" id="UP000030655">
    <property type="component" value="Unassembled WGS sequence"/>
</dbReference>
<proteinExistence type="predicted"/>
<dbReference type="AlphaFoldDB" id="A0A059F305"/>
<reference evidence="1 2" key="2">
    <citation type="submission" date="2014-03" db="EMBL/GenBank/DDBJ databases">
        <title>The Genome Sequence of Anncaliia algerae insect isolate PRA339.</title>
        <authorList>
            <consortium name="The Broad Institute Genome Sequencing Platform"/>
            <consortium name="The Broad Institute Genome Sequencing Center for Infectious Disease"/>
            <person name="Cuomo C."/>
            <person name="Becnel J."/>
            <person name="Sanscrainte N."/>
            <person name="Walker B."/>
            <person name="Young S.K."/>
            <person name="Zeng Q."/>
            <person name="Gargeya S."/>
            <person name="Fitzgerald M."/>
            <person name="Haas B."/>
            <person name="Abouelleil A."/>
            <person name="Alvarado L."/>
            <person name="Arachchi H.M."/>
            <person name="Berlin A.M."/>
            <person name="Chapman S.B."/>
            <person name="Dewar J."/>
            <person name="Goldberg J."/>
            <person name="Griggs A."/>
            <person name="Gujja S."/>
            <person name="Hansen M."/>
            <person name="Howarth C."/>
            <person name="Imamovic A."/>
            <person name="Larimer J."/>
            <person name="McCowan C."/>
            <person name="Murphy C."/>
            <person name="Neiman D."/>
            <person name="Pearson M."/>
            <person name="Priest M."/>
            <person name="Roberts A."/>
            <person name="Saif S."/>
            <person name="Shea T."/>
            <person name="Sisk P."/>
            <person name="Sykes S."/>
            <person name="Wortman J."/>
            <person name="Nusbaum C."/>
            <person name="Birren B."/>
        </authorList>
    </citation>
    <scope>NUCLEOTIDE SEQUENCE [LARGE SCALE GENOMIC DNA]</scope>
    <source>
        <strain evidence="1 2">PRA339</strain>
    </source>
</reference>
<dbReference type="VEuPathDB" id="MicrosporidiaDB:H312_01149"/>